<keyword evidence="6" id="KW-0808">Transferase</keyword>
<evidence type="ECO:0000313" key="3">
    <source>
        <dbReference type="EMBL" id="JAG25986.1"/>
    </source>
</evidence>
<dbReference type="EMBL" id="GBHO01010636">
    <property type="protein sequence ID" value="JAG32968.1"/>
    <property type="molecule type" value="Transcribed_RNA"/>
</dbReference>
<dbReference type="EMBL" id="GBHO01017619">
    <property type="protein sequence ID" value="JAG25985.1"/>
    <property type="molecule type" value="Transcribed_RNA"/>
</dbReference>
<dbReference type="EMBL" id="GBHO01010635">
    <property type="protein sequence ID" value="JAG32969.1"/>
    <property type="molecule type" value="Transcribed_RNA"/>
</dbReference>
<evidence type="ECO:0000313" key="7">
    <source>
        <dbReference type="EMBL" id="JAG32973.1"/>
    </source>
</evidence>
<dbReference type="GO" id="GO:0008168">
    <property type="term" value="F:methyltransferase activity"/>
    <property type="evidence" value="ECO:0007669"/>
    <property type="project" value="UniProtKB-KW"/>
</dbReference>
<evidence type="ECO:0000313" key="4">
    <source>
        <dbReference type="EMBL" id="JAG25989.1"/>
    </source>
</evidence>
<evidence type="ECO:0000313" key="8">
    <source>
        <dbReference type="EMBL" id="JAG32975.1"/>
    </source>
</evidence>
<evidence type="ECO:0000313" key="9">
    <source>
        <dbReference type="EMBL" id="JAG37138.1"/>
    </source>
</evidence>
<sequence length="142" mass="15933">MSFFMSVRGASKRAQTVADRICSKKFKREQAEAAAKPSEHGAWRNTLDQSILSGLMPPIVPKALVPKWDKTKAVVAWRVDWKKIVPRHVVQKIFKACTAAKIAAREIKLNQFLSCIPVNVQFHELSPRTSPFQSSSTSIFPV</sequence>
<evidence type="ECO:0000313" key="1">
    <source>
        <dbReference type="EMBL" id="JAG25979.1"/>
    </source>
</evidence>
<dbReference type="EMBL" id="GBHO01017618">
    <property type="protein sequence ID" value="JAG25986.1"/>
    <property type="molecule type" value="Transcribed_RNA"/>
</dbReference>
<evidence type="ECO:0000313" key="6">
    <source>
        <dbReference type="EMBL" id="JAG32969.1"/>
    </source>
</evidence>
<dbReference type="EMBL" id="GBHO01010631">
    <property type="protein sequence ID" value="JAG32973.1"/>
    <property type="molecule type" value="Transcribed_RNA"/>
</dbReference>
<reference evidence="6" key="1">
    <citation type="journal article" date="2014" name="PLoS ONE">
        <title>Transcriptome-Based Identification of ABC Transporters in the Western Tarnished Plant Bug Lygus hesperus.</title>
        <authorList>
            <person name="Hull J.J."/>
            <person name="Chaney K."/>
            <person name="Geib S.M."/>
            <person name="Fabrick J.A."/>
            <person name="Brent C.S."/>
            <person name="Walsh D."/>
            <person name="Lavine L.C."/>
        </authorList>
    </citation>
    <scope>NUCLEOTIDE SEQUENCE</scope>
</reference>
<dbReference type="EMBL" id="GBHO01017625">
    <property type="protein sequence ID" value="JAG25979.1"/>
    <property type="molecule type" value="Transcribed_RNA"/>
</dbReference>
<name>A0A0A9YLC4_LYGHE</name>
<organism evidence="6">
    <name type="scientific">Lygus hesperus</name>
    <name type="common">Western plant bug</name>
    <dbReference type="NCBI Taxonomy" id="30085"/>
    <lineage>
        <taxon>Eukaryota</taxon>
        <taxon>Metazoa</taxon>
        <taxon>Ecdysozoa</taxon>
        <taxon>Arthropoda</taxon>
        <taxon>Hexapoda</taxon>
        <taxon>Insecta</taxon>
        <taxon>Pterygota</taxon>
        <taxon>Neoptera</taxon>
        <taxon>Paraneoptera</taxon>
        <taxon>Hemiptera</taxon>
        <taxon>Heteroptera</taxon>
        <taxon>Panheteroptera</taxon>
        <taxon>Cimicomorpha</taxon>
        <taxon>Miridae</taxon>
        <taxon>Mirini</taxon>
        <taxon>Lygus</taxon>
    </lineage>
</organism>
<proteinExistence type="predicted"/>
<evidence type="ECO:0000313" key="2">
    <source>
        <dbReference type="EMBL" id="JAG25985.1"/>
    </source>
</evidence>
<dbReference type="EMBL" id="GBHO01017615">
    <property type="protein sequence ID" value="JAG25989.1"/>
    <property type="molecule type" value="Transcribed_RNA"/>
</dbReference>
<dbReference type="GO" id="GO:0032259">
    <property type="term" value="P:methylation"/>
    <property type="evidence" value="ECO:0007669"/>
    <property type="project" value="UniProtKB-KW"/>
</dbReference>
<gene>
    <name evidence="6" type="primary">rlmL_12</name>
    <name evidence="9" type="synonym">rlmL_0</name>
    <name evidence="8" type="synonym">rlmL_1</name>
    <name evidence="1" type="synonym">rlmL_13</name>
    <name evidence="5" type="synonym">rlmL_14</name>
    <name evidence="3" type="synonym">rlmL_2</name>
    <name evidence="2" type="synonym">rlmL_4</name>
    <name evidence="7" type="synonym">rlmL_7</name>
    <name evidence="4" type="synonym">rlmL_8</name>
    <name evidence="4" type="ORF">CM83_92818</name>
    <name evidence="8" type="ORF">CM83_92820</name>
    <name evidence="3" type="ORF">CM83_92822</name>
    <name evidence="7" type="ORF">CM83_92824</name>
    <name evidence="2" type="ORF">CM83_92826</name>
    <name evidence="9" type="ORF">CM83_92828</name>
    <name evidence="1" type="ORF">CM83_92830</name>
    <name evidence="6" type="ORF">CM83_92832</name>
    <name evidence="5" type="ORF">CM83_92834</name>
</gene>
<protein>
    <submittedName>
        <fullName evidence="6">Ribosomal RNA large subunit methyltransferase L</fullName>
    </submittedName>
</protein>
<dbReference type="EMBL" id="GBHO01006466">
    <property type="protein sequence ID" value="JAG37138.1"/>
    <property type="molecule type" value="Transcribed_RNA"/>
</dbReference>
<accession>A0A0A9YLC4</accession>
<dbReference type="AlphaFoldDB" id="A0A0A9YLC4"/>
<evidence type="ECO:0000313" key="5">
    <source>
        <dbReference type="EMBL" id="JAG32968.1"/>
    </source>
</evidence>
<keyword evidence="6" id="KW-0489">Methyltransferase</keyword>
<reference evidence="6" key="2">
    <citation type="submission" date="2014-07" db="EMBL/GenBank/DDBJ databases">
        <authorList>
            <person name="Hull J."/>
        </authorList>
    </citation>
    <scope>NUCLEOTIDE SEQUENCE</scope>
</reference>
<dbReference type="EMBL" id="GBHO01010629">
    <property type="protein sequence ID" value="JAG32975.1"/>
    <property type="molecule type" value="Transcribed_RNA"/>
</dbReference>